<dbReference type="InterPro" id="IPR025711">
    <property type="entry name" value="PepSY"/>
</dbReference>
<feature type="domain" description="PepSY" evidence="2">
    <location>
        <begin position="69"/>
        <end position="122"/>
    </location>
</feature>
<proteinExistence type="predicted"/>
<evidence type="ECO:0000313" key="3">
    <source>
        <dbReference type="EMBL" id="HHS30919.1"/>
    </source>
</evidence>
<dbReference type="EMBL" id="DTGR01000224">
    <property type="protein sequence ID" value="HHS30919.1"/>
    <property type="molecule type" value="Genomic_DNA"/>
</dbReference>
<gene>
    <name evidence="3" type="ORF">ENV52_14620</name>
</gene>
<keyword evidence="1" id="KW-0732">Signal</keyword>
<feature type="signal peptide" evidence="1">
    <location>
        <begin position="1"/>
        <end position="38"/>
    </location>
</feature>
<dbReference type="Pfam" id="PF03413">
    <property type="entry name" value="PepSY"/>
    <property type="match status" value="1"/>
</dbReference>
<feature type="chain" id="PRO_5031162966" evidence="1">
    <location>
        <begin position="39"/>
        <end position="142"/>
    </location>
</feature>
<reference evidence="3" key="1">
    <citation type="journal article" date="2020" name="mSystems">
        <title>Genome- and Community-Level Interaction Insights into Carbon Utilization and Element Cycling Functions of Hydrothermarchaeota in Hydrothermal Sediment.</title>
        <authorList>
            <person name="Zhou Z."/>
            <person name="Liu Y."/>
            <person name="Xu W."/>
            <person name="Pan J."/>
            <person name="Luo Z.H."/>
            <person name="Li M."/>
        </authorList>
    </citation>
    <scope>NUCLEOTIDE SEQUENCE [LARGE SCALE GENOMIC DNA]</scope>
    <source>
        <strain evidence="3">SpSt-767</strain>
    </source>
</reference>
<protein>
    <submittedName>
        <fullName evidence="3">Peptidase M4</fullName>
    </submittedName>
</protein>
<accession>A0A7V6A637</accession>
<name>A0A7V6A637_9BACT</name>
<dbReference type="Gene3D" id="3.10.450.40">
    <property type="match status" value="1"/>
</dbReference>
<dbReference type="AlphaFoldDB" id="A0A7V6A637"/>
<comment type="caution">
    <text evidence="3">The sequence shown here is derived from an EMBL/GenBank/DDBJ whole genome shotgun (WGS) entry which is preliminary data.</text>
</comment>
<organism evidence="3">
    <name type="scientific">Desulfobacca acetoxidans</name>
    <dbReference type="NCBI Taxonomy" id="60893"/>
    <lineage>
        <taxon>Bacteria</taxon>
        <taxon>Pseudomonadati</taxon>
        <taxon>Thermodesulfobacteriota</taxon>
        <taxon>Desulfobaccia</taxon>
        <taxon>Desulfobaccales</taxon>
        <taxon>Desulfobaccaceae</taxon>
        <taxon>Desulfobacca</taxon>
    </lineage>
</organism>
<evidence type="ECO:0000259" key="2">
    <source>
        <dbReference type="Pfam" id="PF03413"/>
    </source>
</evidence>
<sequence length="142" mass="15200">MMKFKEEVLIMKNRDFWKGASLALALLLAGGVCKAALAADQQTNAQVPTYTCSIKVPEPEPADLSTLAKIKADQAMAAAQAAFPGTQVGKVELDNENGCLVYSVFLSNGLDVKVDAGDGRVLFHEKAGKEGREGREGREEDD</sequence>
<evidence type="ECO:0000256" key="1">
    <source>
        <dbReference type="SAM" id="SignalP"/>
    </source>
</evidence>